<evidence type="ECO:0000256" key="2">
    <source>
        <dbReference type="ARBA" id="ARBA00022908"/>
    </source>
</evidence>
<reference evidence="9 10" key="1">
    <citation type="submission" date="2021-01" db="EMBL/GenBank/DDBJ databases">
        <title>Whole genome shotgun sequence of Catellatospora coxensis NBRC 107359.</title>
        <authorList>
            <person name="Komaki H."/>
            <person name="Tamura T."/>
        </authorList>
    </citation>
    <scope>NUCLEOTIDE SEQUENCE [LARGE SCALE GENOMIC DNA]</scope>
    <source>
        <strain evidence="9 10">NBRC 107359</strain>
    </source>
</reference>
<comment type="caution">
    <text evidence="9">The sequence shown here is derived from an EMBL/GenBank/DDBJ whole genome shotgun (WGS) entry which is preliminary data.</text>
</comment>
<dbReference type="Gene3D" id="1.10.443.10">
    <property type="entry name" value="Intergrase catalytic core"/>
    <property type="match status" value="1"/>
</dbReference>
<evidence type="ECO:0000313" key="9">
    <source>
        <dbReference type="EMBL" id="GIG04443.1"/>
    </source>
</evidence>
<dbReference type="GO" id="GO:0015074">
    <property type="term" value="P:DNA integration"/>
    <property type="evidence" value="ECO:0007669"/>
    <property type="project" value="UniProtKB-KW"/>
</dbReference>
<dbReference type="PROSITE" id="PS51898">
    <property type="entry name" value="TYR_RECOMBINASE"/>
    <property type="match status" value="1"/>
</dbReference>
<dbReference type="PROSITE" id="PS51900">
    <property type="entry name" value="CB"/>
    <property type="match status" value="1"/>
</dbReference>
<evidence type="ECO:0000313" key="10">
    <source>
        <dbReference type="Proteomes" id="UP000630887"/>
    </source>
</evidence>
<dbReference type="PANTHER" id="PTHR30349:SF64">
    <property type="entry name" value="PROPHAGE INTEGRASE INTD-RELATED"/>
    <property type="match status" value="1"/>
</dbReference>
<dbReference type="EMBL" id="BONI01000007">
    <property type="protein sequence ID" value="GIG04443.1"/>
    <property type="molecule type" value="Genomic_DNA"/>
</dbReference>
<evidence type="ECO:0000256" key="5">
    <source>
        <dbReference type="PROSITE-ProRule" id="PRU01248"/>
    </source>
</evidence>
<keyword evidence="3 5" id="KW-0238">DNA-binding</keyword>
<dbReference type="PANTHER" id="PTHR30349">
    <property type="entry name" value="PHAGE INTEGRASE-RELATED"/>
    <property type="match status" value="1"/>
</dbReference>
<dbReference type="InterPro" id="IPR058717">
    <property type="entry name" value="Phage_L5_Integrase_N"/>
</dbReference>
<evidence type="ECO:0000256" key="1">
    <source>
        <dbReference type="ARBA" id="ARBA00008857"/>
    </source>
</evidence>
<dbReference type="InterPro" id="IPR004107">
    <property type="entry name" value="Integrase_SAM-like_N"/>
</dbReference>
<proteinExistence type="inferred from homology"/>
<keyword evidence="10" id="KW-1185">Reference proteome</keyword>
<dbReference type="GO" id="GO:0006310">
    <property type="term" value="P:DNA recombination"/>
    <property type="evidence" value="ECO:0007669"/>
    <property type="project" value="UniProtKB-KW"/>
</dbReference>
<dbReference type="Proteomes" id="UP000630887">
    <property type="component" value="Unassembled WGS sequence"/>
</dbReference>
<dbReference type="Pfam" id="PF26003">
    <property type="entry name" value="Integrase_N_phage"/>
    <property type="match status" value="1"/>
</dbReference>
<evidence type="ECO:0000256" key="6">
    <source>
        <dbReference type="SAM" id="MobiDB-lite"/>
    </source>
</evidence>
<dbReference type="InterPro" id="IPR002104">
    <property type="entry name" value="Integrase_catalytic"/>
</dbReference>
<dbReference type="InterPro" id="IPR010998">
    <property type="entry name" value="Integrase_recombinase_N"/>
</dbReference>
<feature type="region of interest" description="Disordered" evidence="6">
    <location>
        <begin position="1"/>
        <end position="38"/>
    </location>
</feature>
<dbReference type="GO" id="GO:0003677">
    <property type="term" value="F:DNA binding"/>
    <property type="evidence" value="ECO:0007669"/>
    <property type="project" value="UniProtKB-UniRule"/>
</dbReference>
<evidence type="ECO:0000256" key="4">
    <source>
        <dbReference type="ARBA" id="ARBA00023172"/>
    </source>
</evidence>
<keyword evidence="2" id="KW-0229">DNA integration</keyword>
<sequence>MSNGKQSRRREFGTVRKLPSGRYQARYTGPDGMKRPAPDTFATKKEATEWLVEKQAEILRSDWIDPDAGSMTLTEYTDRWVKDRDLKPRTRVEYERVLRLHVKPQLGEQLLNEVTAPQIRAWRSERLAAGVGKPTVAKTYRILRAIFATALDDDLIRRNPCRIKGAGQDVADERPTATLEQVFAIAGAIQPRYRLLVLLATFAQLRFGELIALRRSSLDLDAMEVRVARSTNEMEDGTHYDDDPKSKAGKRLVSVPSALGADIRAHLDRFVSAGRDARLFLGPQGAIPRRRNFNRVWKAALESAGIPDEIGLHLHDLRHTGGTLSGRGGATLKELMARLGHSSPRAAMVYQHATKDRDQAIAAALDMLIEQARSTSGGQSGTDMTRGAL</sequence>
<feature type="domain" description="Tyr recombinase" evidence="7">
    <location>
        <begin position="172"/>
        <end position="363"/>
    </location>
</feature>
<name>A0A8J3P526_9ACTN</name>
<evidence type="ECO:0000256" key="3">
    <source>
        <dbReference type="ARBA" id="ARBA00023125"/>
    </source>
</evidence>
<dbReference type="InterPro" id="IPR050090">
    <property type="entry name" value="Tyrosine_recombinase_XerCD"/>
</dbReference>
<evidence type="ECO:0000259" key="8">
    <source>
        <dbReference type="PROSITE" id="PS51900"/>
    </source>
</evidence>
<dbReference type="InterPro" id="IPR011010">
    <property type="entry name" value="DNA_brk_join_enz"/>
</dbReference>
<feature type="domain" description="Core-binding (CB)" evidence="8">
    <location>
        <begin position="71"/>
        <end position="151"/>
    </location>
</feature>
<dbReference type="AlphaFoldDB" id="A0A8J3P526"/>
<dbReference type="InterPro" id="IPR013762">
    <property type="entry name" value="Integrase-like_cat_sf"/>
</dbReference>
<protein>
    <submittedName>
        <fullName evidence="9">Putative prophage phiRv2 integrase</fullName>
    </submittedName>
</protein>
<gene>
    <name evidence="9" type="ORF">Cco03nite_11430</name>
</gene>
<evidence type="ECO:0000259" key="7">
    <source>
        <dbReference type="PROSITE" id="PS51898"/>
    </source>
</evidence>
<dbReference type="Gene3D" id="1.10.150.130">
    <property type="match status" value="1"/>
</dbReference>
<dbReference type="Pfam" id="PF00589">
    <property type="entry name" value="Phage_integrase"/>
    <property type="match status" value="1"/>
</dbReference>
<comment type="similarity">
    <text evidence="1">Belongs to the 'phage' integrase family.</text>
</comment>
<keyword evidence="4" id="KW-0233">DNA recombination</keyword>
<dbReference type="InterPro" id="IPR044068">
    <property type="entry name" value="CB"/>
</dbReference>
<organism evidence="9 10">
    <name type="scientific">Catellatospora coxensis</name>
    <dbReference type="NCBI Taxonomy" id="310354"/>
    <lineage>
        <taxon>Bacteria</taxon>
        <taxon>Bacillati</taxon>
        <taxon>Actinomycetota</taxon>
        <taxon>Actinomycetes</taxon>
        <taxon>Micromonosporales</taxon>
        <taxon>Micromonosporaceae</taxon>
        <taxon>Catellatospora</taxon>
    </lineage>
</organism>
<dbReference type="CDD" id="cd01189">
    <property type="entry name" value="INT_ICEBs1_C_like"/>
    <property type="match status" value="1"/>
</dbReference>
<dbReference type="RefSeq" id="WP_239167147.1">
    <property type="nucleotide sequence ID" value="NZ_BAAALC010000107.1"/>
</dbReference>
<accession>A0A8J3P526</accession>
<dbReference type="SUPFAM" id="SSF56349">
    <property type="entry name" value="DNA breaking-rejoining enzymes"/>
    <property type="match status" value="1"/>
</dbReference>
<dbReference type="Pfam" id="PF14659">
    <property type="entry name" value="Phage_int_SAM_3"/>
    <property type="match status" value="1"/>
</dbReference>